<sequence>MADRTYIIRDERGKEIERQTWDERLAPVLQAGQSAEPVLTKEEVKAADAAEKAAAKEDAIAQKAAEKAE</sequence>
<dbReference type="RefSeq" id="WP_075800253.1">
    <property type="nucleotide sequence ID" value="NZ_CP015584.1"/>
</dbReference>
<dbReference type="KEGG" id="rgi:RGI145_19540"/>
<accession>A0A1L7AL95</accession>
<dbReference type="EMBL" id="CP015584">
    <property type="protein sequence ID" value="APT59541.1"/>
    <property type="molecule type" value="Genomic_DNA"/>
</dbReference>
<protein>
    <submittedName>
        <fullName evidence="1">Uncharacterized protein</fullName>
    </submittedName>
</protein>
<organism evidence="1 2">
    <name type="scientific">Roseomonas gilardii</name>
    <dbReference type="NCBI Taxonomy" id="257708"/>
    <lineage>
        <taxon>Bacteria</taxon>
        <taxon>Pseudomonadati</taxon>
        <taxon>Pseudomonadota</taxon>
        <taxon>Alphaproteobacteria</taxon>
        <taxon>Acetobacterales</taxon>
        <taxon>Roseomonadaceae</taxon>
        <taxon>Roseomonas</taxon>
    </lineage>
</organism>
<dbReference type="AlphaFoldDB" id="A0A1L7AL95"/>
<evidence type="ECO:0000313" key="1">
    <source>
        <dbReference type="EMBL" id="APT59541.1"/>
    </source>
</evidence>
<dbReference type="STRING" id="257708.RGI145_19540"/>
<gene>
    <name evidence="1" type="ORF">RGI145_19540</name>
</gene>
<evidence type="ECO:0000313" key="2">
    <source>
        <dbReference type="Proteomes" id="UP000185494"/>
    </source>
</evidence>
<dbReference type="Proteomes" id="UP000185494">
    <property type="component" value="Chromosome 2"/>
</dbReference>
<proteinExistence type="predicted"/>
<reference evidence="1 2" key="1">
    <citation type="submission" date="2016-05" db="EMBL/GenBank/DDBJ databases">
        <title>Complete Genome and Methylome Analysis of Psychrotrophic Bacterial Isolates from Antarctic Lake Untersee.</title>
        <authorList>
            <person name="Fomenkov A."/>
            <person name="Akimov V.N."/>
            <person name="Vasilyeva L.V."/>
            <person name="Andersen D."/>
            <person name="Vincze T."/>
            <person name="Roberts R.J."/>
        </authorList>
    </citation>
    <scope>NUCLEOTIDE SEQUENCE [LARGE SCALE GENOMIC DNA]</scope>
    <source>
        <strain evidence="1 2">U14-5</strain>
    </source>
</reference>
<name>A0A1L7AL95_9PROT</name>